<protein>
    <submittedName>
        <fullName evidence="2">Uncharacterized protein</fullName>
    </submittedName>
</protein>
<feature type="non-terminal residue" evidence="2">
    <location>
        <position position="162"/>
    </location>
</feature>
<feature type="region of interest" description="Disordered" evidence="1">
    <location>
        <begin position="17"/>
        <end position="38"/>
    </location>
</feature>
<sequence>MAPKMLVSFRSREARTVGVVEEDDDDDDDADDNGSRTDVRCSGGASSIWIWFRRALFAANLLASPSSLFSSTSSPYLQRLTAPATPGSSYPPSLHAQSCLFDSYPRIPHIRTPLIFNLKCKVQIKLQRNGSSTLKTTAGLRYLQNDLQCCGYFSPGRLAEHY</sequence>
<evidence type="ECO:0000256" key="1">
    <source>
        <dbReference type="SAM" id="MobiDB-lite"/>
    </source>
</evidence>
<organism evidence="2 3">
    <name type="scientific">Galerina marginata (strain CBS 339.88)</name>
    <dbReference type="NCBI Taxonomy" id="685588"/>
    <lineage>
        <taxon>Eukaryota</taxon>
        <taxon>Fungi</taxon>
        <taxon>Dikarya</taxon>
        <taxon>Basidiomycota</taxon>
        <taxon>Agaricomycotina</taxon>
        <taxon>Agaricomycetes</taxon>
        <taxon>Agaricomycetidae</taxon>
        <taxon>Agaricales</taxon>
        <taxon>Agaricineae</taxon>
        <taxon>Strophariaceae</taxon>
        <taxon>Galerina</taxon>
    </lineage>
</organism>
<name>A0A067T9C7_GALM3</name>
<keyword evidence="3" id="KW-1185">Reference proteome</keyword>
<reference evidence="3" key="1">
    <citation type="journal article" date="2014" name="Proc. Natl. Acad. Sci. U.S.A.">
        <title>Extensive sampling of basidiomycete genomes demonstrates inadequacy of the white-rot/brown-rot paradigm for wood decay fungi.</title>
        <authorList>
            <person name="Riley R."/>
            <person name="Salamov A.A."/>
            <person name="Brown D.W."/>
            <person name="Nagy L.G."/>
            <person name="Floudas D."/>
            <person name="Held B.W."/>
            <person name="Levasseur A."/>
            <person name="Lombard V."/>
            <person name="Morin E."/>
            <person name="Otillar R."/>
            <person name="Lindquist E.A."/>
            <person name="Sun H."/>
            <person name="LaButti K.M."/>
            <person name="Schmutz J."/>
            <person name="Jabbour D."/>
            <person name="Luo H."/>
            <person name="Baker S.E."/>
            <person name="Pisabarro A.G."/>
            <person name="Walton J.D."/>
            <person name="Blanchette R.A."/>
            <person name="Henrissat B."/>
            <person name="Martin F."/>
            <person name="Cullen D."/>
            <person name="Hibbett D.S."/>
            <person name="Grigoriev I.V."/>
        </authorList>
    </citation>
    <scope>NUCLEOTIDE SEQUENCE [LARGE SCALE GENOMIC DNA]</scope>
    <source>
        <strain evidence="3">CBS 339.88</strain>
    </source>
</reference>
<proteinExistence type="predicted"/>
<dbReference type="Proteomes" id="UP000027222">
    <property type="component" value="Unassembled WGS sequence"/>
</dbReference>
<feature type="compositionally biased region" description="Acidic residues" evidence="1">
    <location>
        <begin position="20"/>
        <end position="32"/>
    </location>
</feature>
<dbReference type="EMBL" id="KL142372">
    <property type="protein sequence ID" value="KDR79756.1"/>
    <property type="molecule type" value="Genomic_DNA"/>
</dbReference>
<accession>A0A067T9C7</accession>
<evidence type="ECO:0000313" key="2">
    <source>
        <dbReference type="EMBL" id="KDR79756.1"/>
    </source>
</evidence>
<evidence type="ECO:0000313" key="3">
    <source>
        <dbReference type="Proteomes" id="UP000027222"/>
    </source>
</evidence>
<dbReference type="AlphaFoldDB" id="A0A067T9C7"/>
<dbReference type="HOGENOM" id="CLU_1639417_0_0_1"/>
<gene>
    <name evidence="2" type="ORF">GALMADRAFT_153539</name>
</gene>